<protein>
    <submittedName>
        <fullName evidence="6">Retrovirus-related Pol polyprotein from transposon TNT 1-94</fullName>
    </submittedName>
</protein>
<dbReference type="InterPro" id="IPR012337">
    <property type="entry name" value="RNaseH-like_sf"/>
</dbReference>
<evidence type="ECO:0000256" key="3">
    <source>
        <dbReference type="ARBA" id="ARBA00022801"/>
    </source>
</evidence>
<reference evidence="6" key="1">
    <citation type="submission" date="2020-06" db="EMBL/GenBank/DDBJ databases">
        <authorList>
            <person name="Li T."/>
            <person name="Hu X."/>
            <person name="Zhang T."/>
            <person name="Song X."/>
            <person name="Zhang H."/>
            <person name="Dai N."/>
            <person name="Sheng W."/>
            <person name="Hou X."/>
            <person name="Wei L."/>
        </authorList>
    </citation>
    <scope>NUCLEOTIDE SEQUENCE</scope>
    <source>
        <strain evidence="6">K16</strain>
        <tissue evidence="6">Leaf</tissue>
    </source>
</reference>
<dbReference type="InterPro" id="IPR013103">
    <property type="entry name" value="RVT_2"/>
</dbReference>
<dbReference type="Proteomes" id="UP001289374">
    <property type="component" value="Unassembled WGS sequence"/>
</dbReference>
<dbReference type="Pfam" id="PF22936">
    <property type="entry name" value="Pol_BBD"/>
    <property type="match status" value="1"/>
</dbReference>
<reference evidence="6" key="2">
    <citation type="journal article" date="2024" name="Plant">
        <title>Genomic evolution and insights into agronomic trait innovations of Sesamum species.</title>
        <authorList>
            <person name="Miao H."/>
            <person name="Wang L."/>
            <person name="Qu L."/>
            <person name="Liu H."/>
            <person name="Sun Y."/>
            <person name="Le M."/>
            <person name="Wang Q."/>
            <person name="Wei S."/>
            <person name="Zheng Y."/>
            <person name="Lin W."/>
            <person name="Duan Y."/>
            <person name="Cao H."/>
            <person name="Xiong S."/>
            <person name="Wang X."/>
            <person name="Wei L."/>
            <person name="Li C."/>
            <person name="Ma Q."/>
            <person name="Ju M."/>
            <person name="Zhao R."/>
            <person name="Li G."/>
            <person name="Mu C."/>
            <person name="Tian Q."/>
            <person name="Mei H."/>
            <person name="Zhang T."/>
            <person name="Gao T."/>
            <person name="Zhang H."/>
        </authorList>
    </citation>
    <scope>NUCLEOTIDE SEQUENCE</scope>
    <source>
        <strain evidence="6">K16</strain>
    </source>
</reference>
<dbReference type="GO" id="GO:0006508">
    <property type="term" value="P:proteolysis"/>
    <property type="evidence" value="ECO:0007669"/>
    <property type="project" value="UniProtKB-KW"/>
</dbReference>
<evidence type="ECO:0000313" key="7">
    <source>
        <dbReference type="Proteomes" id="UP001289374"/>
    </source>
</evidence>
<comment type="caution">
    <text evidence="6">The sequence shown here is derived from an EMBL/GenBank/DDBJ whole genome shotgun (WGS) entry which is preliminary data.</text>
</comment>
<dbReference type="PANTHER" id="PTHR42648">
    <property type="entry name" value="TRANSPOSASE, PUTATIVE-RELATED"/>
    <property type="match status" value="1"/>
</dbReference>
<feature type="compositionally biased region" description="Polar residues" evidence="4">
    <location>
        <begin position="608"/>
        <end position="625"/>
    </location>
</feature>
<dbReference type="GO" id="GO:0015074">
    <property type="term" value="P:DNA integration"/>
    <property type="evidence" value="ECO:0007669"/>
    <property type="project" value="InterPro"/>
</dbReference>
<evidence type="ECO:0000313" key="6">
    <source>
        <dbReference type="EMBL" id="KAK4381759.1"/>
    </source>
</evidence>
<keyword evidence="1" id="KW-0645">Protease</keyword>
<dbReference type="PANTHER" id="PTHR42648:SF27">
    <property type="entry name" value="RNA-DIRECTED DNA POLYMERASE"/>
    <property type="match status" value="1"/>
</dbReference>
<dbReference type="SUPFAM" id="SSF53098">
    <property type="entry name" value="Ribonuclease H-like"/>
    <property type="match status" value="1"/>
</dbReference>
<dbReference type="InterPro" id="IPR054722">
    <property type="entry name" value="PolX-like_BBD"/>
</dbReference>
<dbReference type="InterPro" id="IPR039537">
    <property type="entry name" value="Retrotran_Ty1/copia-like"/>
</dbReference>
<dbReference type="Pfam" id="PF07727">
    <property type="entry name" value="RVT_2"/>
    <property type="match status" value="1"/>
</dbReference>
<dbReference type="Pfam" id="PF25597">
    <property type="entry name" value="SH3_retrovirus"/>
    <property type="match status" value="1"/>
</dbReference>
<gene>
    <name evidence="6" type="ORF">Sango_2937600</name>
</gene>
<proteinExistence type="predicted"/>
<dbReference type="Pfam" id="PF14223">
    <property type="entry name" value="Retrotran_gag_2"/>
    <property type="match status" value="1"/>
</dbReference>
<keyword evidence="2" id="KW-0479">Metal-binding</keyword>
<evidence type="ECO:0000256" key="2">
    <source>
        <dbReference type="ARBA" id="ARBA00022723"/>
    </source>
</evidence>
<feature type="region of interest" description="Disordered" evidence="4">
    <location>
        <begin position="605"/>
        <end position="625"/>
    </location>
</feature>
<dbReference type="GO" id="GO:0046872">
    <property type="term" value="F:metal ion binding"/>
    <property type="evidence" value="ECO:0007669"/>
    <property type="project" value="UniProtKB-KW"/>
</dbReference>
<sequence length="766" mass="86152">MRTKGTSWISRFLRHCRMGPHPNRQVRSIILASMSNDVQKQYDRLNDVASILQRMKEVYAIPDRHTRCVATKEFFSAKMTERSSVQEHGVKMLSLVKKLEDLKTGLENDTYIDVILQSLPLSYDPLIVNFNMNGLEKSVNELINMLVQYEATIKKSAPSVLIGEASTSTAKGKRAGRWKRKKGKAKAKTVVVAKDAKSAPVAPVRMGKGKKRMGMFVVKVNMVTNSASWVLDTGCGAHICNDLQVLQRSRKLSKDEVVLRLGDGKAVAAEAVGIINLVLSDRITLEFSMIKNIISIPLLDNAGFEFFINKNCFYLMKDGSSHLLGKLNNGLYILQRSDWIMTAQNKRKLENLENAHIWHAMLGHISQDRMKRLVDSKSLEIDNLDNLLACESCLKGKMTKKPFIGQSKLANGLLDLIHTDVCGPLNTQARGGFSYFITFTDDHSRLEVENQTGRKIKTLRSDRGGEYLSGEFIDYLKKNDIVSQSKPPGMPQLNGVAERRNRTLLDMIRSIMSFTELPLSFQGYALETAARLLNIAPSKTVAQTPYQIWHGKPASYKYLRVWGSPAYVKRLVGYKLDSRSSLCRFIGYPKETAGYYFYDPTEQKESSEAPQSNAGTSSAPDVSTDNVPILRRSARVPQPPERYGFLGVTVDRPKGVRPVGCKWVYKRKIGADGEVTNFKARLVAKEYTQRPGVDFEDTFLPVAMAKSIRIMLAIAAWYDYEIWQMDVKTAFLNGFVEEEIYMDQSEGFTVVAEEQKVCHPKDPSIA</sequence>
<dbReference type="InterPro" id="IPR001584">
    <property type="entry name" value="Integrase_cat-core"/>
</dbReference>
<evidence type="ECO:0000256" key="4">
    <source>
        <dbReference type="SAM" id="MobiDB-lite"/>
    </source>
</evidence>
<evidence type="ECO:0000256" key="1">
    <source>
        <dbReference type="ARBA" id="ARBA00022670"/>
    </source>
</evidence>
<organism evidence="6 7">
    <name type="scientific">Sesamum angolense</name>
    <dbReference type="NCBI Taxonomy" id="2727404"/>
    <lineage>
        <taxon>Eukaryota</taxon>
        <taxon>Viridiplantae</taxon>
        <taxon>Streptophyta</taxon>
        <taxon>Embryophyta</taxon>
        <taxon>Tracheophyta</taxon>
        <taxon>Spermatophyta</taxon>
        <taxon>Magnoliopsida</taxon>
        <taxon>eudicotyledons</taxon>
        <taxon>Gunneridae</taxon>
        <taxon>Pentapetalae</taxon>
        <taxon>asterids</taxon>
        <taxon>lamiids</taxon>
        <taxon>Lamiales</taxon>
        <taxon>Pedaliaceae</taxon>
        <taxon>Sesamum</taxon>
    </lineage>
</organism>
<dbReference type="AlphaFoldDB" id="A0AAE1VZR5"/>
<dbReference type="InterPro" id="IPR036397">
    <property type="entry name" value="RNaseH_sf"/>
</dbReference>
<dbReference type="Pfam" id="PF13976">
    <property type="entry name" value="gag_pre-integrs"/>
    <property type="match status" value="1"/>
</dbReference>
<dbReference type="InterPro" id="IPR025724">
    <property type="entry name" value="GAG-pre-integrase_dom"/>
</dbReference>
<dbReference type="GO" id="GO:0003676">
    <property type="term" value="F:nucleic acid binding"/>
    <property type="evidence" value="ECO:0007669"/>
    <property type="project" value="InterPro"/>
</dbReference>
<feature type="domain" description="Integrase catalytic" evidence="5">
    <location>
        <begin position="457"/>
        <end position="553"/>
    </location>
</feature>
<keyword evidence="7" id="KW-1185">Reference proteome</keyword>
<evidence type="ECO:0000259" key="5">
    <source>
        <dbReference type="PROSITE" id="PS50994"/>
    </source>
</evidence>
<dbReference type="GO" id="GO:0008233">
    <property type="term" value="F:peptidase activity"/>
    <property type="evidence" value="ECO:0007669"/>
    <property type="project" value="UniProtKB-KW"/>
</dbReference>
<dbReference type="PROSITE" id="PS50994">
    <property type="entry name" value="INTEGRASE"/>
    <property type="match status" value="1"/>
</dbReference>
<accession>A0AAE1VZR5</accession>
<dbReference type="Gene3D" id="3.30.420.10">
    <property type="entry name" value="Ribonuclease H-like superfamily/Ribonuclease H"/>
    <property type="match status" value="1"/>
</dbReference>
<dbReference type="InterPro" id="IPR057670">
    <property type="entry name" value="SH3_retrovirus"/>
</dbReference>
<keyword evidence="3" id="KW-0378">Hydrolase</keyword>
<dbReference type="EMBL" id="JACGWL010000818">
    <property type="protein sequence ID" value="KAK4381759.1"/>
    <property type="molecule type" value="Genomic_DNA"/>
</dbReference>
<name>A0AAE1VZR5_9LAMI</name>